<reference evidence="4" key="1">
    <citation type="submission" date="2022-09" db="EMBL/GenBank/DDBJ databases">
        <title>Fusarium specimens isolated from Avocado Roots.</title>
        <authorList>
            <person name="Stajich J."/>
            <person name="Roper C."/>
            <person name="Heimlech-Rivalta G."/>
        </authorList>
    </citation>
    <scope>NUCLEOTIDE SEQUENCE</scope>
    <source>
        <strain evidence="4">CF00136</strain>
    </source>
</reference>
<feature type="signal peptide" evidence="1">
    <location>
        <begin position="1"/>
        <end position="24"/>
    </location>
</feature>
<proteinExistence type="predicted"/>
<feature type="domain" description="Het-s prion-forming" evidence="2">
    <location>
        <begin position="218"/>
        <end position="282"/>
    </location>
</feature>
<comment type="caution">
    <text evidence="4">The sequence shown here is derived from an EMBL/GenBank/DDBJ whole genome shotgun (WGS) entry which is preliminary data.</text>
</comment>
<dbReference type="InterPro" id="IPR038305">
    <property type="entry name" value="HeLo_sf"/>
</dbReference>
<dbReference type="Gene3D" id="1.20.120.1020">
    <property type="entry name" value="Prion-inhibition and propagation, HeLo domain"/>
    <property type="match status" value="1"/>
</dbReference>
<feature type="domain" description="Prion-inhibition and propagation HeLo" evidence="3">
    <location>
        <begin position="6"/>
        <end position="198"/>
    </location>
</feature>
<dbReference type="OrthoDB" id="20872at2759"/>
<dbReference type="PANTHER" id="PTHR37542">
    <property type="entry name" value="HELO DOMAIN-CONTAINING PROTEIN-RELATED"/>
    <property type="match status" value="1"/>
</dbReference>
<sequence>MAEVFGVVASALSVAALFNNCVDCFEYVQLGRQFGRDFERSQLKLDIARTRLGRWGESVLINQDPRFASNAPTDKVARLTQSILEEIVLLFQSTQKTSKRYEMVADEGDLGVLDIQDMPPIVRSLHHKLGALASRRQQNTSLAKKAKWALYDGKNLGKLIDQIVAFIDDLEKLVPPSKQPETLVEFEIEEVNDEVGLAALKDASKGIDPLLGNAVERKVDSIQGRNSVETVQTDEQARVQTGNVYTGAALGQLGLISDQTINSAGAISSKGQSGVQVGNIFGGKGIWD</sequence>
<feature type="chain" id="PRO_5040933979" description="Prion-inhibition and propagation HeLo domain-containing protein" evidence="1">
    <location>
        <begin position="25"/>
        <end position="288"/>
    </location>
</feature>
<evidence type="ECO:0000256" key="1">
    <source>
        <dbReference type="SAM" id="SignalP"/>
    </source>
</evidence>
<dbReference type="Proteomes" id="UP001152049">
    <property type="component" value="Unassembled WGS sequence"/>
</dbReference>
<evidence type="ECO:0000313" key="4">
    <source>
        <dbReference type="EMBL" id="KAJ4264357.1"/>
    </source>
</evidence>
<organism evidence="4 5">
    <name type="scientific">Fusarium torreyae</name>
    <dbReference type="NCBI Taxonomy" id="1237075"/>
    <lineage>
        <taxon>Eukaryota</taxon>
        <taxon>Fungi</taxon>
        <taxon>Dikarya</taxon>
        <taxon>Ascomycota</taxon>
        <taxon>Pezizomycotina</taxon>
        <taxon>Sordariomycetes</taxon>
        <taxon>Hypocreomycetidae</taxon>
        <taxon>Hypocreales</taxon>
        <taxon>Nectriaceae</taxon>
        <taxon>Fusarium</taxon>
    </lineage>
</organism>
<dbReference type="InterPro" id="IPR021084">
    <property type="entry name" value="Het-s_prion_dom"/>
</dbReference>
<evidence type="ECO:0000259" key="2">
    <source>
        <dbReference type="Pfam" id="PF11558"/>
    </source>
</evidence>
<dbReference type="Pfam" id="PF11558">
    <property type="entry name" value="HET-s_218-289"/>
    <property type="match status" value="1"/>
</dbReference>
<evidence type="ECO:0000313" key="5">
    <source>
        <dbReference type="Proteomes" id="UP001152049"/>
    </source>
</evidence>
<accession>A0A9W8S1W1</accession>
<dbReference type="Pfam" id="PF14479">
    <property type="entry name" value="HeLo"/>
    <property type="match status" value="1"/>
</dbReference>
<name>A0A9W8S1W1_9HYPO</name>
<dbReference type="InterPro" id="IPR029498">
    <property type="entry name" value="HeLo_dom"/>
</dbReference>
<gene>
    <name evidence="4" type="ORF">NW762_005555</name>
</gene>
<dbReference type="EMBL" id="JAOQAZ010000008">
    <property type="protein sequence ID" value="KAJ4264357.1"/>
    <property type="molecule type" value="Genomic_DNA"/>
</dbReference>
<keyword evidence="1" id="KW-0732">Signal</keyword>
<dbReference type="AlphaFoldDB" id="A0A9W8S1W1"/>
<protein>
    <recommendedName>
        <fullName evidence="6">Prion-inhibition and propagation HeLo domain-containing protein</fullName>
    </recommendedName>
</protein>
<evidence type="ECO:0000259" key="3">
    <source>
        <dbReference type="Pfam" id="PF14479"/>
    </source>
</evidence>
<evidence type="ECO:0008006" key="6">
    <source>
        <dbReference type="Google" id="ProtNLM"/>
    </source>
</evidence>
<dbReference type="PANTHER" id="PTHR37542:SF3">
    <property type="entry name" value="PRION-INHIBITION AND PROPAGATION HELO DOMAIN-CONTAINING PROTEIN"/>
    <property type="match status" value="1"/>
</dbReference>
<keyword evidence="5" id="KW-1185">Reference proteome</keyword>